<evidence type="ECO:0000313" key="3">
    <source>
        <dbReference type="Proteomes" id="UP001409585"/>
    </source>
</evidence>
<gene>
    <name evidence="2" type="ORF">GCM10025791_11930</name>
</gene>
<proteinExistence type="predicted"/>
<reference evidence="3" key="1">
    <citation type="journal article" date="2019" name="Int. J. Syst. Evol. Microbiol.">
        <title>The Global Catalogue of Microorganisms (GCM) 10K type strain sequencing project: providing services to taxonomists for standard genome sequencing and annotation.</title>
        <authorList>
            <consortium name="The Broad Institute Genomics Platform"/>
            <consortium name="The Broad Institute Genome Sequencing Center for Infectious Disease"/>
            <person name="Wu L."/>
            <person name="Ma J."/>
        </authorList>
    </citation>
    <scope>NUCLEOTIDE SEQUENCE [LARGE SCALE GENOMIC DNA]</scope>
    <source>
        <strain evidence="3">JCM 19134</strain>
    </source>
</reference>
<comment type="caution">
    <text evidence="2">The sequence shown here is derived from an EMBL/GenBank/DDBJ whole genome shotgun (WGS) entry which is preliminary data.</text>
</comment>
<dbReference type="Gene3D" id="3.40.1550.10">
    <property type="entry name" value="CheC-like"/>
    <property type="match status" value="1"/>
</dbReference>
<name>A0AAV3U0A7_9ALTE</name>
<keyword evidence="1" id="KW-0145">Chemotaxis</keyword>
<dbReference type="AlphaFoldDB" id="A0AAV3U0A7"/>
<protein>
    <recommendedName>
        <fullName evidence="4">Chemotaxis protein CheC</fullName>
    </recommendedName>
</protein>
<evidence type="ECO:0008006" key="4">
    <source>
        <dbReference type="Google" id="ProtNLM"/>
    </source>
</evidence>
<accession>A0AAV3U0A7</accession>
<organism evidence="2 3">
    <name type="scientific">Halioxenophilus aromaticivorans</name>
    <dbReference type="NCBI Taxonomy" id="1306992"/>
    <lineage>
        <taxon>Bacteria</taxon>
        <taxon>Pseudomonadati</taxon>
        <taxon>Pseudomonadota</taxon>
        <taxon>Gammaproteobacteria</taxon>
        <taxon>Alteromonadales</taxon>
        <taxon>Alteromonadaceae</taxon>
        <taxon>Halioxenophilus</taxon>
    </lineage>
</organism>
<dbReference type="GO" id="GO:0006935">
    <property type="term" value="P:chemotaxis"/>
    <property type="evidence" value="ECO:0007669"/>
    <property type="project" value="UniProtKB-KW"/>
</dbReference>
<dbReference type="InterPro" id="IPR028976">
    <property type="entry name" value="CheC-like_sf"/>
</dbReference>
<keyword evidence="3" id="KW-1185">Reference proteome</keyword>
<sequence length="199" mass="21352">MKNLLSEDDQDALRETCNLAMGAGGEALFDFTGQFVTLSIPKIQQLGGQSEPRDLLAEMGSVNAISVAAQEFSLGQASASALCVACSESLAVLENAPGVSSSAVGARFHQQMSQVLICTALRRFAEVLELELALAPLQLLHHNQPWGKVDLPKIALLGDTLSVEMNYRLESHVYNASLVFCLPEPMQTSVLAALHRLMA</sequence>
<evidence type="ECO:0000313" key="2">
    <source>
        <dbReference type="EMBL" id="GAA4935897.1"/>
    </source>
</evidence>
<dbReference type="SUPFAM" id="SSF103039">
    <property type="entry name" value="CheC-like"/>
    <property type="match status" value="1"/>
</dbReference>
<dbReference type="RefSeq" id="WP_345418562.1">
    <property type="nucleotide sequence ID" value="NZ_AP031496.1"/>
</dbReference>
<dbReference type="Proteomes" id="UP001409585">
    <property type="component" value="Unassembled WGS sequence"/>
</dbReference>
<dbReference type="EMBL" id="BAABLX010000007">
    <property type="protein sequence ID" value="GAA4935897.1"/>
    <property type="molecule type" value="Genomic_DNA"/>
</dbReference>
<evidence type="ECO:0000256" key="1">
    <source>
        <dbReference type="ARBA" id="ARBA00022500"/>
    </source>
</evidence>